<gene>
    <name evidence="1" type="ORF">WJ68_16430</name>
</gene>
<dbReference type="AlphaFoldDB" id="A0ABD4E0Y9"/>
<comment type="caution">
    <text evidence="1">The sequence shown here is derived from an EMBL/GenBank/DDBJ whole genome shotgun (WGS) entry which is preliminary data.</text>
</comment>
<proteinExistence type="predicted"/>
<dbReference type="Proteomes" id="UP000057910">
    <property type="component" value="Unassembled WGS sequence"/>
</dbReference>
<reference evidence="1 2" key="1">
    <citation type="submission" date="2015-11" db="EMBL/GenBank/DDBJ databases">
        <title>Expanding the genomic diversity of Burkholderia species for the development of highly accurate diagnostics.</title>
        <authorList>
            <person name="Sahl J."/>
            <person name="Keim P."/>
            <person name="Wagner D."/>
        </authorList>
    </citation>
    <scope>NUCLEOTIDE SEQUENCE [LARGE SCALE GENOMIC DNA]</scope>
    <source>
        <strain evidence="1 2">MSMB1585WGS</strain>
    </source>
</reference>
<evidence type="ECO:0000313" key="2">
    <source>
        <dbReference type="Proteomes" id="UP000057910"/>
    </source>
</evidence>
<evidence type="ECO:0000313" key="1">
    <source>
        <dbReference type="EMBL" id="KVN83497.1"/>
    </source>
</evidence>
<accession>A0ABD4E0Y9</accession>
<protein>
    <recommendedName>
        <fullName evidence="3">Hedgehog/Intein (Hint) domain-containing protein</fullName>
    </recommendedName>
</protein>
<evidence type="ECO:0008006" key="3">
    <source>
        <dbReference type="Google" id="ProtNLM"/>
    </source>
</evidence>
<dbReference type="EMBL" id="LPAD01000071">
    <property type="protein sequence ID" value="KVN83497.1"/>
    <property type="molecule type" value="Genomic_DNA"/>
</dbReference>
<sequence length="202" mass="21635">MARPRASAVIFENTSLSGVYRACGSRVPVTGDLPVTHFACLIGNIPTFQIARVLQEESAAVMWRKGSIKAMSLRDLVAQVPVDSIDVAASDGVASEFLVADEVPVYYTVAANGSIVWGARRSPTQRSEYAPRKSERALNAMGRVLVRRKVITGKASPTLRAGDVVLVRGTPLVVMTAAQVMKNGSGGDSIEQYTRLWLGSLS</sequence>
<organism evidence="1 2">
    <name type="scientific">Burkholderia ubonensis</name>
    <dbReference type="NCBI Taxonomy" id="101571"/>
    <lineage>
        <taxon>Bacteria</taxon>
        <taxon>Pseudomonadati</taxon>
        <taxon>Pseudomonadota</taxon>
        <taxon>Betaproteobacteria</taxon>
        <taxon>Burkholderiales</taxon>
        <taxon>Burkholderiaceae</taxon>
        <taxon>Burkholderia</taxon>
        <taxon>Burkholderia cepacia complex</taxon>
    </lineage>
</organism>
<name>A0ABD4E0Y9_9BURK</name>